<dbReference type="Gene3D" id="2.40.37.10">
    <property type="entry name" value="Lyase, Ornithine Decarboxylase, Chain A, domain 1"/>
    <property type="match status" value="1"/>
</dbReference>
<evidence type="ECO:0000256" key="1">
    <source>
        <dbReference type="ARBA" id="ARBA00001933"/>
    </source>
</evidence>
<keyword evidence="4" id="KW-0456">Lyase</keyword>
<keyword evidence="12" id="KW-1185">Reference proteome</keyword>
<dbReference type="PROSITE" id="PS00878">
    <property type="entry name" value="ODR_DC_2_1"/>
    <property type="match status" value="1"/>
</dbReference>
<comment type="subunit">
    <text evidence="7">Homodimer. Only the dimer is catalytically active, as the active sites are constructed of residues from both monomers.</text>
</comment>
<evidence type="ECO:0000256" key="9">
    <source>
        <dbReference type="PIRSR" id="PIRSR600183-50"/>
    </source>
</evidence>
<comment type="caution">
    <text evidence="11">The sequence shown here is derived from an EMBL/GenBank/DDBJ whole genome shotgun (WGS) entry which is preliminary data.</text>
</comment>
<dbReference type="FunFam" id="3.20.20.10:FF:000005">
    <property type="entry name" value="Ornithine decarboxylase"/>
    <property type="match status" value="1"/>
</dbReference>
<name>A0AAW2YJR8_9EUKA</name>
<dbReference type="PRINTS" id="PR01179">
    <property type="entry name" value="ODADCRBXLASE"/>
</dbReference>
<dbReference type="EMBL" id="JAOPGA020000178">
    <property type="protein sequence ID" value="KAL0477437.1"/>
    <property type="molecule type" value="Genomic_DNA"/>
</dbReference>
<evidence type="ECO:0000259" key="10">
    <source>
        <dbReference type="Pfam" id="PF02784"/>
    </source>
</evidence>
<sequence length="456" mass="50902">MIGTQTTDKQNAMNETSPVCKTFNKNDSAKEFVPTANLDDVSEYQDLFEEFGASFVPKEKSLKSLIHDMCVEEESEDAFYIVDLSKVVRQMLQWKAYLPRVTPFYAIKCNPSPAIMRIVEAMGGGFDCASKQEIGAAALLLKGENDKRIIYANPCKLPSHMRYARGAGVEMVTVDNEDELHKIKKHWPDAKVIIRIVTDDSHSVCRFSSKFGAQIKDCNHLVSVCRELDLNLTGISFHVGSGCFNEIAFVQAITCAREVFDIAERHGFKLSLLDIGGGFPGITEEGKPSFIQIANAIRDLLDELFPVDQVQIIAEPGRYYACASHTLVTHIFARRKVHKINPEDDGSDYLYYINDGVYQSFNCLLFDHAEIKSVRSIDMSEDFEDGTGNEQTGPKLKSTIFGPTCDSMDCIVKGIDLPVLDLGDVLYFPDFGAYTVAASSAFNGFKTVIMKYIWKN</sequence>
<dbReference type="PANTHER" id="PTHR11482">
    <property type="entry name" value="ARGININE/DIAMINOPIMELATE/ORNITHINE DECARBOXYLASE"/>
    <property type="match status" value="1"/>
</dbReference>
<organism evidence="11 12">
    <name type="scientific">Acrasis kona</name>
    <dbReference type="NCBI Taxonomy" id="1008807"/>
    <lineage>
        <taxon>Eukaryota</taxon>
        <taxon>Discoba</taxon>
        <taxon>Heterolobosea</taxon>
        <taxon>Tetramitia</taxon>
        <taxon>Eutetramitia</taxon>
        <taxon>Acrasidae</taxon>
        <taxon>Acrasis</taxon>
    </lineage>
</organism>
<dbReference type="GO" id="GO:0004586">
    <property type="term" value="F:ornithine decarboxylase activity"/>
    <property type="evidence" value="ECO:0007669"/>
    <property type="project" value="UniProtKB-EC"/>
</dbReference>
<dbReference type="InterPro" id="IPR000183">
    <property type="entry name" value="Orn/DAP/Arg_de-COase"/>
</dbReference>
<feature type="domain" description="Orn/DAP/Arg decarboxylase 2 N-terminal" evidence="10">
    <location>
        <begin position="84"/>
        <end position="321"/>
    </location>
</feature>
<dbReference type="InterPro" id="IPR022644">
    <property type="entry name" value="De-COase2_N"/>
</dbReference>
<comment type="pathway">
    <text evidence="5">Amine and polyamine biosynthesis; putrescine biosynthesis via L-ornithine pathway; putrescine from L-ornithine: step 1/1.</text>
</comment>
<dbReference type="SUPFAM" id="SSF50621">
    <property type="entry name" value="Alanine racemase C-terminal domain-like"/>
    <property type="match status" value="1"/>
</dbReference>
<dbReference type="EC" id="4.1.1.17" evidence="6"/>
<dbReference type="Pfam" id="PF02784">
    <property type="entry name" value="Orn_Arg_deC_N"/>
    <property type="match status" value="1"/>
</dbReference>
<dbReference type="GO" id="GO:0005737">
    <property type="term" value="C:cytoplasm"/>
    <property type="evidence" value="ECO:0007669"/>
    <property type="project" value="TreeGrafter"/>
</dbReference>
<dbReference type="GO" id="GO:0033387">
    <property type="term" value="P:putrescine biosynthetic process from arginine, via ornithine"/>
    <property type="evidence" value="ECO:0007669"/>
    <property type="project" value="TreeGrafter"/>
</dbReference>
<reference evidence="11 12" key="1">
    <citation type="submission" date="2024-03" db="EMBL/GenBank/DDBJ databases">
        <title>The Acrasis kona genome and developmental transcriptomes reveal deep origins of eukaryotic multicellular pathways.</title>
        <authorList>
            <person name="Sheikh S."/>
            <person name="Fu C.-J."/>
            <person name="Brown M.W."/>
            <person name="Baldauf S.L."/>
        </authorList>
    </citation>
    <scope>NUCLEOTIDE SEQUENCE [LARGE SCALE GENOMIC DNA]</scope>
    <source>
        <strain evidence="11 12">ATCC MYA-3509</strain>
    </source>
</reference>
<dbReference type="InterPro" id="IPR002433">
    <property type="entry name" value="Orn_de-COase"/>
</dbReference>
<evidence type="ECO:0000256" key="4">
    <source>
        <dbReference type="ARBA" id="ARBA00023239"/>
    </source>
</evidence>
<dbReference type="CDD" id="cd00622">
    <property type="entry name" value="PLPDE_III_ODC"/>
    <property type="match status" value="1"/>
</dbReference>
<evidence type="ECO:0000256" key="5">
    <source>
        <dbReference type="ARBA" id="ARBA00034115"/>
    </source>
</evidence>
<evidence type="ECO:0000256" key="7">
    <source>
        <dbReference type="ARBA" id="ARBA00046672"/>
    </source>
</evidence>
<dbReference type="InterPro" id="IPR029066">
    <property type="entry name" value="PLP-binding_barrel"/>
</dbReference>
<dbReference type="Proteomes" id="UP001431209">
    <property type="component" value="Unassembled WGS sequence"/>
</dbReference>
<proteinExistence type="inferred from homology"/>
<evidence type="ECO:0000256" key="8">
    <source>
        <dbReference type="ARBA" id="ARBA00049127"/>
    </source>
</evidence>
<feature type="active site" description="Proton donor" evidence="9">
    <location>
        <position position="405"/>
    </location>
</feature>
<comment type="cofactor">
    <cofactor evidence="1 9">
        <name>pyridoxal 5'-phosphate</name>
        <dbReference type="ChEBI" id="CHEBI:597326"/>
    </cofactor>
</comment>
<dbReference type="AlphaFoldDB" id="A0AAW2YJR8"/>
<evidence type="ECO:0000313" key="12">
    <source>
        <dbReference type="Proteomes" id="UP001431209"/>
    </source>
</evidence>
<evidence type="ECO:0000256" key="2">
    <source>
        <dbReference type="ARBA" id="ARBA00008872"/>
    </source>
</evidence>
<comment type="similarity">
    <text evidence="2">Belongs to the Orn/Lys/Arg decarboxylase class-II family.</text>
</comment>
<keyword evidence="3 9" id="KW-0663">Pyridoxal phosphate</keyword>
<dbReference type="Gene3D" id="3.20.20.10">
    <property type="entry name" value="Alanine racemase"/>
    <property type="match status" value="1"/>
</dbReference>
<protein>
    <recommendedName>
        <fullName evidence="6">ornithine decarboxylase</fullName>
        <ecNumber evidence="6">4.1.1.17</ecNumber>
    </recommendedName>
</protein>
<evidence type="ECO:0000256" key="3">
    <source>
        <dbReference type="ARBA" id="ARBA00022898"/>
    </source>
</evidence>
<dbReference type="InterPro" id="IPR022653">
    <property type="entry name" value="De-COase2_pyr-phos_BS"/>
</dbReference>
<accession>A0AAW2YJR8</accession>
<gene>
    <name evidence="11" type="ORF">AKO1_005701</name>
</gene>
<feature type="modified residue" description="N6-(pyridoxal phosphate)lysine" evidence="9">
    <location>
        <position position="108"/>
    </location>
</feature>
<comment type="catalytic activity">
    <reaction evidence="8">
        <text>L-ornithine + H(+) = putrescine + CO2</text>
        <dbReference type="Rhea" id="RHEA:22964"/>
        <dbReference type="ChEBI" id="CHEBI:15378"/>
        <dbReference type="ChEBI" id="CHEBI:16526"/>
        <dbReference type="ChEBI" id="CHEBI:46911"/>
        <dbReference type="ChEBI" id="CHEBI:326268"/>
        <dbReference type="EC" id="4.1.1.17"/>
    </reaction>
</comment>
<dbReference type="PRINTS" id="PR01182">
    <property type="entry name" value="ORNDCRBXLASE"/>
</dbReference>
<evidence type="ECO:0000313" key="11">
    <source>
        <dbReference type="EMBL" id="KAL0477437.1"/>
    </source>
</evidence>
<evidence type="ECO:0000256" key="6">
    <source>
        <dbReference type="ARBA" id="ARBA00034138"/>
    </source>
</evidence>
<dbReference type="InterPro" id="IPR009006">
    <property type="entry name" value="Ala_racemase/Decarboxylase_C"/>
</dbReference>
<dbReference type="SUPFAM" id="SSF51419">
    <property type="entry name" value="PLP-binding barrel"/>
    <property type="match status" value="1"/>
</dbReference>
<dbReference type="PANTHER" id="PTHR11482:SF6">
    <property type="entry name" value="ORNITHINE DECARBOXYLASE 1-RELATED"/>
    <property type="match status" value="1"/>
</dbReference>